<dbReference type="InterPro" id="IPR050626">
    <property type="entry name" value="Peptidase_M16"/>
</dbReference>
<feature type="domain" description="Peptidase M16 middle/third" evidence="2">
    <location>
        <begin position="39"/>
        <end position="164"/>
    </location>
</feature>
<dbReference type="PANTHER" id="PTHR43690">
    <property type="entry name" value="NARDILYSIN"/>
    <property type="match status" value="1"/>
</dbReference>
<evidence type="ECO:0000313" key="4">
    <source>
        <dbReference type="Proteomes" id="UP000834106"/>
    </source>
</evidence>
<sequence length="164" mass="19053">MISDNIMTLCPFDVGPTCQGTSLSRQFFWGVRKRKKSLNIQLEPWFGSRYVEEDIPHALMKLWKDPPKIDSSLQLPSKNEFLPCDFSIYANKESCESAEISSSRCIFDEPMMRLCYLFNKIHKLPLAEVEFCITLKRGYSSLRNALLTQLFTPLLKDELNEIIY</sequence>
<dbReference type="Proteomes" id="UP000834106">
    <property type="component" value="Chromosome 15"/>
</dbReference>
<keyword evidence="1" id="KW-0479">Metal-binding</keyword>
<dbReference type="AlphaFoldDB" id="A0AAD1ZW48"/>
<protein>
    <recommendedName>
        <fullName evidence="2">Peptidase M16 middle/third domain-containing protein</fullName>
    </recommendedName>
</protein>
<dbReference type="EMBL" id="OU503050">
    <property type="protein sequence ID" value="CAI9776911.1"/>
    <property type="molecule type" value="Genomic_DNA"/>
</dbReference>
<evidence type="ECO:0000259" key="2">
    <source>
        <dbReference type="Pfam" id="PF16187"/>
    </source>
</evidence>
<accession>A0AAD1ZW48</accession>
<dbReference type="SUPFAM" id="SSF63411">
    <property type="entry name" value="LuxS/MPP-like metallohydrolase"/>
    <property type="match status" value="1"/>
</dbReference>
<dbReference type="Gene3D" id="3.30.830.10">
    <property type="entry name" value="Metalloenzyme, LuxS/M16 peptidase-like"/>
    <property type="match status" value="1"/>
</dbReference>
<proteinExistence type="predicted"/>
<dbReference type="GO" id="GO:0046872">
    <property type="term" value="F:metal ion binding"/>
    <property type="evidence" value="ECO:0007669"/>
    <property type="project" value="UniProtKB-KW"/>
</dbReference>
<name>A0AAD1ZW48_9LAMI</name>
<dbReference type="InterPro" id="IPR032632">
    <property type="entry name" value="Peptidase_M16_M"/>
</dbReference>
<dbReference type="InterPro" id="IPR011249">
    <property type="entry name" value="Metalloenz_LuxS/M16"/>
</dbReference>
<keyword evidence="4" id="KW-1185">Reference proteome</keyword>
<reference evidence="3" key="1">
    <citation type="submission" date="2023-05" db="EMBL/GenBank/DDBJ databases">
        <authorList>
            <person name="Huff M."/>
        </authorList>
    </citation>
    <scope>NUCLEOTIDE SEQUENCE</scope>
</reference>
<gene>
    <name evidence="3" type="ORF">FPE_LOCUS24341</name>
</gene>
<organism evidence="3 4">
    <name type="scientific">Fraxinus pennsylvanica</name>
    <dbReference type="NCBI Taxonomy" id="56036"/>
    <lineage>
        <taxon>Eukaryota</taxon>
        <taxon>Viridiplantae</taxon>
        <taxon>Streptophyta</taxon>
        <taxon>Embryophyta</taxon>
        <taxon>Tracheophyta</taxon>
        <taxon>Spermatophyta</taxon>
        <taxon>Magnoliopsida</taxon>
        <taxon>eudicotyledons</taxon>
        <taxon>Gunneridae</taxon>
        <taxon>Pentapetalae</taxon>
        <taxon>asterids</taxon>
        <taxon>lamiids</taxon>
        <taxon>Lamiales</taxon>
        <taxon>Oleaceae</taxon>
        <taxon>Oleeae</taxon>
        <taxon>Fraxinus</taxon>
    </lineage>
</organism>
<dbReference type="GO" id="GO:0005829">
    <property type="term" value="C:cytosol"/>
    <property type="evidence" value="ECO:0007669"/>
    <property type="project" value="TreeGrafter"/>
</dbReference>
<dbReference type="PANTHER" id="PTHR43690:SF18">
    <property type="entry name" value="INSULIN-DEGRADING ENZYME-RELATED"/>
    <property type="match status" value="1"/>
</dbReference>
<dbReference type="Pfam" id="PF16187">
    <property type="entry name" value="Peptidase_M16_M"/>
    <property type="match status" value="1"/>
</dbReference>
<evidence type="ECO:0000256" key="1">
    <source>
        <dbReference type="ARBA" id="ARBA00022723"/>
    </source>
</evidence>
<evidence type="ECO:0000313" key="3">
    <source>
        <dbReference type="EMBL" id="CAI9776911.1"/>
    </source>
</evidence>